<protein>
    <submittedName>
        <fullName evidence="6">GntR family transcriptional regulator</fullName>
    </submittedName>
</protein>
<dbReference type="Pfam" id="PF00392">
    <property type="entry name" value="GntR"/>
    <property type="match status" value="1"/>
</dbReference>
<dbReference type="Proteomes" id="UP001368500">
    <property type="component" value="Unassembled WGS sequence"/>
</dbReference>
<dbReference type="PROSITE" id="PS50949">
    <property type="entry name" value="HTH_GNTR"/>
    <property type="match status" value="1"/>
</dbReference>
<dbReference type="InterPro" id="IPR000524">
    <property type="entry name" value="Tscrpt_reg_HTH_GntR"/>
</dbReference>
<dbReference type="InterPro" id="IPR011711">
    <property type="entry name" value="GntR_C"/>
</dbReference>
<evidence type="ECO:0000256" key="1">
    <source>
        <dbReference type="ARBA" id="ARBA00023015"/>
    </source>
</evidence>
<name>A0ABU9B7V3_9BURK</name>
<keyword evidence="3" id="KW-0804">Transcription</keyword>
<evidence type="ECO:0000313" key="6">
    <source>
        <dbReference type="EMBL" id="MEK8025959.1"/>
    </source>
</evidence>
<dbReference type="Pfam" id="PF07729">
    <property type="entry name" value="FCD"/>
    <property type="match status" value="1"/>
</dbReference>
<keyword evidence="2" id="KW-0238">DNA-binding</keyword>
<dbReference type="SUPFAM" id="SSF46785">
    <property type="entry name" value="Winged helix' DNA-binding domain"/>
    <property type="match status" value="1"/>
</dbReference>
<evidence type="ECO:0000256" key="4">
    <source>
        <dbReference type="SAM" id="MobiDB-lite"/>
    </source>
</evidence>
<dbReference type="PRINTS" id="PR00035">
    <property type="entry name" value="HTHGNTR"/>
</dbReference>
<comment type="caution">
    <text evidence="6">The sequence shown here is derived from an EMBL/GenBank/DDBJ whole genome shotgun (WGS) entry which is preliminary data.</text>
</comment>
<dbReference type="Gene3D" id="1.10.10.10">
    <property type="entry name" value="Winged helix-like DNA-binding domain superfamily/Winged helix DNA-binding domain"/>
    <property type="match status" value="1"/>
</dbReference>
<evidence type="ECO:0000256" key="2">
    <source>
        <dbReference type="ARBA" id="ARBA00023125"/>
    </source>
</evidence>
<dbReference type="EMBL" id="JBBUTF010000006">
    <property type="protein sequence ID" value="MEK8025959.1"/>
    <property type="molecule type" value="Genomic_DNA"/>
</dbReference>
<dbReference type="PANTHER" id="PTHR43537">
    <property type="entry name" value="TRANSCRIPTIONAL REGULATOR, GNTR FAMILY"/>
    <property type="match status" value="1"/>
</dbReference>
<organism evidence="6 7">
    <name type="scientific">Pseudaquabacterium rugosum</name>
    <dbReference type="NCBI Taxonomy" id="2984194"/>
    <lineage>
        <taxon>Bacteria</taxon>
        <taxon>Pseudomonadati</taxon>
        <taxon>Pseudomonadota</taxon>
        <taxon>Betaproteobacteria</taxon>
        <taxon>Burkholderiales</taxon>
        <taxon>Sphaerotilaceae</taxon>
        <taxon>Pseudaquabacterium</taxon>
    </lineage>
</organism>
<dbReference type="RefSeq" id="WP_341373744.1">
    <property type="nucleotide sequence ID" value="NZ_JBBUTF010000006.1"/>
</dbReference>
<evidence type="ECO:0000259" key="5">
    <source>
        <dbReference type="PROSITE" id="PS50949"/>
    </source>
</evidence>
<feature type="region of interest" description="Disordered" evidence="4">
    <location>
        <begin position="221"/>
        <end position="256"/>
    </location>
</feature>
<feature type="domain" description="HTH gntR-type" evidence="5">
    <location>
        <begin position="12"/>
        <end position="79"/>
    </location>
</feature>
<gene>
    <name evidence="6" type="ORF">AACH11_08290</name>
</gene>
<dbReference type="InterPro" id="IPR008920">
    <property type="entry name" value="TF_FadR/GntR_C"/>
</dbReference>
<keyword evidence="1" id="KW-0805">Transcription regulation</keyword>
<accession>A0ABU9B7V3</accession>
<dbReference type="InterPro" id="IPR036388">
    <property type="entry name" value="WH-like_DNA-bd_sf"/>
</dbReference>
<dbReference type="PANTHER" id="PTHR43537:SF5">
    <property type="entry name" value="UXU OPERON TRANSCRIPTIONAL REGULATOR"/>
    <property type="match status" value="1"/>
</dbReference>
<dbReference type="InterPro" id="IPR036390">
    <property type="entry name" value="WH_DNA-bd_sf"/>
</dbReference>
<sequence length="256" mass="27512">MTSLGIAPVSKKPIEAQAADALRDAIVEGRIAPGSRITETQLAAEMDLSRATVRAALHQLLQEGLTVLIPYTGWTVVALSADDVWELYSLRSALERLAAGVLAVHPQAQRRQRFGVAFEALVQACAQGQAARIAQADFALHKALIDQCGNGRLRTQYETIERQIRLCIGSSDALVESPAAILEQHRPLAEAVLAGDAARAAELAEAHNLTEGAKLREHFARQQPVAEPALRASRGSTRLRNQKRRAPAAAVGDEVS</sequence>
<dbReference type="SMART" id="SM00895">
    <property type="entry name" value="FCD"/>
    <property type="match status" value="1"/>
</dbReference>
<reference evidence="6 7" key="1">
    <citation type="submission" date="2024-04" db="EMBL/GenBank/DDBJ databases">
        <title>Novel species of the genus Ideonella isolated from streams.</title>
        <authorList>
            <person name="Lu H."/>
        </authorList>
    </citation>
    <scope>NUCLEOTIDE SEQUENCE [LARGE SCALE GENOMIC DNA]</scope>
    <source>
        <strain evidence="6 7">BYS139W</strain>
    </source>
</reference>
<dbReference type="SUPFAM" id="SSF48008">
    <property type="entry name" value="GntR ligand-binding domain-like"/>
    <property type="match status" value="1"/>
</dbReference>
<dbReference type="Gene3D" id="1.20.120.530">
    <property type="entry name" value="GntR ligand-binding domain-like"/>
    <property type="match status" value="1"/>
</dbReference>
<proteinExistence type="predicted"/>
<evidence type="ECO:0000313" key="7">
    <source>
        <dbReference type="Proteomes" id="UP001368500"/>
    </source>
</evidence>
<dbReference type="SMART" id="SM00345">
    <property type="entry name" value="HTH_GNTR"/>
    <property type="match status" value="1"/>
</dbReference>
<dbReference type="CDD" id="cd07377">
    <property type="entry name" value="WHTH_GntR"/>
    <property type="match status" value="1"/>
</dbReference>
<keyword evidence="7" id="KW-1185">Reference proteome</keyword>
<evidence type="ECO:0000256" key="3">
    <source>
        <dbReference type="ARBA" id="ARBA00023163"/>
    </source>
</evidence>